<dbReference type="AlphaFoldDB" id="A0A6J5XSM4"/>
<feature type="compositionally biased region" description="Polar residues" evidence="1">
    <location>
        <begin position="74"/>
        <end position="86"/>
    </location>
</feature>
<dbReference type="EMBL" id="CAEKKB010000007">
    <property type="protein sequence ID" value="CAB4316780.1"/>
    <property type="molecule type" value="Genomic_DNA"/>
</dbReference>
<evidence type="ECO:0000313" key="2">
    <source>
        <dbReference type="EMBL" id="CAB4316780.1"/>
    </source>
</evidence>
<sequence>MGEDLGKKGRTIRGLGSFPRMQKSTSSRAFCFGPSMDQWTEMQTQFSQIVGSVSALQKENEKLRAELEAIKGSHGQSNGESSQQQH</sequence>
<keyword evidence="3" id="KW-1185">Reference proteome</keyword>
<accession>A0A6J5XSM4</accession>
<feature type="region of interest" description="Disordered" evidence="1">
    <location>
        <begin position="1"/>
        <end position="25"/>
    </location>
</feature>
<name>A0A6J5XSM4_PRUAR</name>
<feature type="region of interest" description="Disordered" evidence="1">
    <location>
        <begin position="65"/>
        <end position="86"/>
    </location>
</feature>
<reference evidence="3" key="1">
    <citation type="journal article" date="2020" name="Genome Biol.">
        <title>Gamete binning: chromosome-level and haplotype-resolved genome assembly enabled by high-throughput single-cell sequencing of gamete genomes.</title>
        <authorList>
            <person name="Campoy J.A."/>
            <person name="Sun H."/>
            <person name="Goel M."/>
            <person name="Jiao W.-B."/>
            <person name="Folz-Donahue K."/>
            <person name="Wang N."/>
            <person name="Rubio M."/>
            <person name="Liu C."/>
            <person name="Kukat C."/>
            <person name="Ruiz D."/>
            <person name="Huettel B."/>
            <person name="Schneeberger K."/>
        </authorList>
    </citation>
    <scope>NUCLEOTIDE SEQUENCE [LARGE SCALE GENOMIC DNA]</scope>
    <source>
        <strain evidence="3">cv. Rojo Pasion</strain>
    </source>
</reference>
<evidence type="ECO:0000313" key="3">
    <source>
        <dbReference type="Proteomes" id="UP000507245"/>
    </source>
</evidence>
<organism evidence="2 3">
    <name type="scientific">Prunus armeniaca</name>
    <name type="common">Apricot</name>
    <name type="synonym">Armeniaca vulgaris</name>
    <dbReference type="NCBI Taxonomy" id="36596"/>
    <lineage>
        <taxon>Eukaryota</taxon>
        <taxon>Viridiplantae</taxon>
        <taxon>Streptophyta</taxon>
        <taxon>Embryophyta</taxon>
        <taxon>Tracheophyta</taxon>
        <taxon>Spermatophyta</taxon>
        <taxon>Magnoliopsida</taxon>
        <taxon>eudicotyledons</taxon>
        <taxon>Gunneridae</taxon>
        <taxon>Pentapetalae</taxon>
        <taxon>rosids</taxon>
        <taxon>fabids</taxon>
        <taxon>Rosales</taxon>
        <taxon>Rosaceae</taxon>
        <taxon>Amygdaloideae</taxon>
        <taxon>Amygdaleae</taxon>
        <taxon>Prunus</taxon>
    </lineage>
</organism>
<dbReference type="Proteomes" id="UP000507245">
    <property type="component" value="Unassembled WGS sequence"/>
</dbReference>
<proteinExistence type="predicted"/>
<gene>
    <name evidence="2" type="ORF">ORAREDHAP_LOCUS43028</name>
</gene>
<evidence type="ECO:0000256" key="1">
    <source>
        <dbReference type="SAM" id="MobiDB-lite"/>
    </source>
</evidence>
<protein>
    <submittedName>
        <fullName evidence="2">Uncharacterized protein</fullName>
    </submittedName>
</protein>